<organism evidence="2 3">
    <name type="scientific">Leptospira saintgironsiae</name>
    <dbReference type="NCBI Taxonomy" id="2023183"/>
    <lineage>
        <taxon>Bacteria</taxon>
        <taxon>Pseudomonadati</taxon>
        <taxon>Spirochaetota</taxon>
        <taxon>Spirochaetia</taxon>
        <taxon>Leptospirales</taxon>
        <taxon>Leptospiraceae</taxon>
        <taxon>Leptospira</taxon>
    </lineage>
</organism>
<feature type="chain" id="PRO_5014702777" evidence="1">
    <location>
        <begin position="24"/>
        <end position="310"/>
    </location>
</feature>
<proteinExistence type="predicted"/>
<comment type="caution">
    <text evidence="2">The sequence shown here is derived from an EMBL/GenBank/DDBJ whole genome shotgun (WGS) entry which is preliminary data.</text>
</comment>
<gene>
    <name evidence="2" type="ORF">CH362_18825</name>
</gene>
<protein>
    <submittedName>
        <fullName evidence="2">Lipase</fullName>
    </submittedName>
</protein>
<accession>A0A2M9Y7H9</accession>
<dbReference type="Pfam" id="PF02089">
    <property type="entry name" value="Palm_thioest"/>
    <property type="match status" value="1"/>
</dbReference>
<evidence type="ECO:0000313" key="2">
    <source>
        <dbReference type="EMBL" id="PJZ47511.1"/>
    </source>
</evidence>
<dbReference type="SUPFAM" id="SSF53474">
    <property type="entry name" value="alpha/beta-Hydrolases"/>
    <property type="match status" value="1"/>
</dbReference>
<dbReference type="OrthoDB" id="9765872at2"/>
<reference evidence="2 3" key="1">
    <citation type="submission" date="2017-07" db="EMBL/GenBank/DDBJ databases">
        <title>Leptospira spp. isolated from tropical soils.</title>
        <authorList>
            <person name="Thibeaux R."/>
            <person name="Iraola G."/>
            <person name="Ferres I."/>
            <person name="Bierque E."/>
            <person name="Girault D."/>
            <person name="Soupe-Gilbert M.-E."/>
            <person name="Picardeau M."/>
            <person name="Goarant C."/>
        </authorList>
    </citation>
    <scope>NUCLEOTIDE SEQUENCE [LARGE SCALE GENOMIC DNA]</scope>
    <source>
        <strain evidence="2 3">FH4-C-A2</strain>
    </source>
</reference>
<sequence length="310" mass="33249">MNRIVKVCFVLVLFVTGISSVVASGGGSASKTLEGMYPIVLSHGLFGWGEDSTGAINLLTYWGGMDDYLRSEGAVVYSPSKTAMESNAFRGVEFNTKVLSFMAANGYNKVHILGHSQGGLDSRYAITHLGLSSKVSTLTTLNSPHRGTPLADLIRDVVPDWLKPYAAVVLNSLASLIYNKSEQNALAILSQVTISGQTSFNAQTPNISGVKYYSYGSYITLPDLIQHPILGLLQPACVAGGIVYGVGASCDGIVSYSSQKWGNWMGGPDYGVLVTGIDHIQATNALYSGQAWYDVKGYFLKMAKNMKMNQ</sequence>
<dbReference type="EMBL" id="NPDR01000018">
    <property type="protein sequence ID" value="PJZ47511.1"/>
    <property type="molecule type" value="Genomic_DNA"/>
</dbReference>
<keyword evidence="1" id="KW-0732">Signal</keyword>
<keyword evidence="3" id="KW-1185">Reference proteome</keyword>
<name>A0A2M9Y7H9_9LEPT</name>
<dbReference type="RefSeq" id="WP_100711861.1">
    <property type="nucleotide sequence ID" value="NZ_NPDR01000018.1"/>
</dbReference>
<dbReference type="Proteomes" id="UP000231926">
    <property type="component" value="Unassembled WGS sequence"/>
</dbReference>
<dbReference type="Gene3D" id="3.40.50.1820">
    <property type="entry name" value="alpha/beta hydrolase"/>
    <property type="match status" value="1"/>
</dbReference>
<feature type="signal peptide" evidence="1">
    <location>
        <begin position="1"/>
        <end position="23"/>
    </location>
</feature>
<evidence type="ECO:0000256" key="1">
    <source>
        <dbReference type="SAM" id="SignalP"/>
    </source>
</evidence>
<dbReference type="AlphaFoldDB" id="A0A2M9Y7H9"/>
<dbReference type="InterPro" id="IPR029058">
    <property type="entry name" value="AB_hydrolase_fold"/>
</dbReference>
<evidence type="ECO:0000313" key="3">
    <source>
        <dbReference type="Proteomes" id="UP000231926"/>
    </source>
</evidence>